<accession>A0AAD7K690</accession>
<dbReference type="Gene3D" id="3.40.50.720">
    <property type="entry name" value="NAD(P)-binding Rossmann-like Domain"/>
    <property type="match status" value="1"/>
</dbReference>
<name>A0AAD7K690_9AGAR</name>
<dbReference type="PANTHER" id="PTHR45033:SF2">
    <property type="entry name" value="ZINC-TYPE ALCOHOL DEHYDROGENASE-LIKE PROTEIN C1773.06C"/>
    <property type="match status" value="1"/>
</dbReference>
<dbReference type="InterPro" id="IPR036291">
    <property type="entry name" value="NAD(P)-bd_dom_sf"/>
</dbReference>
<dbReference type="Gene3D" id="3.90.180.10">
    <property type="entry name" value="Medium-chain alcohol dehydrogenases, catalytic domain"/>
    <property type="match status" value="1"/>
</dbReference>
<dbReference type="SUPFAM" id="SSF51735">
    <property type="entry name" value="NAD(P)-binding Rossmann-fold domains"/>
    <property type="match status" value="1"/>
</dbReference>
<dbReference type="InterPro" id="IPR013154">
    <property type="entry name" value="ADH-like_N"/>
</dbReference>
<gene>
    <name evidence="2" type="ORF">DFH07DRAFT_865695</name>
</gene>
<organism evidence="2 3">
    <name type="scientific">Mycena maculata</name>
    <dbReference type="NCBI Taxonomy" id="230809"/>
    <lineage>
        <taxon>Eukaryota</taxon>
        <taxon>Fungi</taxon>
        <taxon>Dikarya</taxon>
        <taxon>Basidiomycota</taxon>
        <taxon>Agaricomycotina</taxon>
        <taxon>Agaricomycetes</taxon>
        <taxon>Agaricomycetidae</taxon>
        <taxon>Agaricales</taxon>
        <taxon>Marasmiineae</taxon>
        <taxon>Mycenaceae</taxon>
        <taxon>Mycena</taxon>
    </lineage>
</organism>
<protein>
    <recommendedName>
        <fullName evidence="1">Enoyl reductase (ER) domain-containing protein</fullName>
    </recommendedName>
</protein>
<dbReference type="PANTHER" id="PTHR45033">
    <property type="match status" value="1"/>
</dbReference>
<keyword evidence="3" id="KW-1185">Reference proteome</keyword>
<dbReference type="CDD" id="cd08276">
    <property type="entry name" value="MDR7"/>
    <property type="match status" value="1"/>
</dbReference>
<evidence type="ECO:0000313" key="3">
    <source>
        <dbReference type="Proteomes" id="UP001215280"/>
    </source>
</evidence>
<evidence type="ECO:0000259" key="1">
    <source>
        <dbReference type="SMART" id="SM00829"/>
    </source>
</evidence>
<dbReference type="InterPro" id="IPR020843">
    <property type="entry name" value="ER"/>
</dbReference>
<proteinExistence type="predicted"/>
<feature type="domain" description="Enoyl reductase (ER)" evidence="1">
    <location>
        <begin position="16"/>
        <end position="327"/>
    </location>
</feature>
<dbReference type="Pfam" id="PF08240">
    <property type="entry name" value="ADH_N"/>
    <property type="match status" value="1"/>
</dbReference>
<dbReference type="GO" id="GO:0016491">
    <property type="term" value="F:oxidoreductase activity"/>
    <property type="evidence" value="ECO:0007669"/>
    <property type="project" value="InterPro"/>
</dbReference>
<dbReference type="Proteomes" id="UP001215280">
    <property type="component" value="Unassembled WGS sequence"/>
</dbReference>
<reference evidence="2" key="1">
    <citation type="submission" date="2023-03" db="EMBL/GenBank/DDBJ databases">
        <title>Massive genome expansion in bonnet fungi (Mycena s.s.) driven by repeated elements and novel gene families across ecological guilds.</title>
        <authorList>
            <consortium name="Lawrence Berkeley National Laboratory"/>
            <person name="Harder C.B."/>
            <person name="Miyauchi S."/>
            <person name="Viragh M."/>
            <person name="Kuo A."/>
            <person name="Thoen E."/>
            <person name="Andreopoulos B."/>
            <person name="Lu D."/>
            <person name="Skrede I."/>
            <person name="Drula E."/>
            <person name="Henrissat B."/>
            <person name="Morin E."/>
            <person name="Kohler A."/>
            <person name="Barry K."/>
            <person name="LaButti K."/>
            <person name="Morin E."/>
            <person name="Salamov A."/>
            <person name="Lipzen A."/>
            <person name="Mereny Z."/>
            <person name="Hegedus B."/>
            <person name="Baldrian P."/>
            <person name="Stursova M."/>
            <person name="Weitz H."/>
            <person name="Taylor A."/>
            <person name="Grigoriev I.V."/>
            <person name="Nagy L.G."/>
            <person name="Martin F."/>
            <person name="Kauserud H."/>
        </authorList>
    </citation>
    <scope>NUCLEOTIDE SEQUENCE</scope>
    <source>
        <strain evidence="2">CBHHK188m</strain>
    </source>
</reference>
<dbReference type="SUPFAM" id="SSF50129">
    <property type="entry name" value="GroES-like"/>
    <property type="match status" value="1"/>
</dbReference>
<dbReference type="EMBL" id="JARJLG010000012">
    <property type="protein sequence ID" value="KAJ7776490.1"/>
    <property type="molecule type" value="Genomic_DNA"/>
</dbReference>
<evidence type="ECO:0000313" key="2">
    <source>
        <dbReference type="EMBL" id="KAJ7776490.1"/>
    </source>
</evidence>
<dbReference type="InterPro" id="IPR052711">
    <property type="entry name" value="Zinc_ADH-like"/>
</dbReference>
<dbReference type="InterPro" id="IPR013149">
    <property type="entry name" value="ADH-like_C"/>
</dbReference>
<sequence>MILPTTTRQYCYPEPGSSINLILQEVPIGTPKSNEVLVRTRAVSLQFGGLLIARGDTSLLPPNLVPCSDMAGEVIAVGENVKRWSTGDRVCGNPTFGKLYELGATGGAALGRPNGVLTEYRIFPMPSHLSYEEVSTLPSSALTAYNALSSGFQRLQAGDTVLVQGTGASTSFALQFAIASGATVIATSSSDEKLKIATKLGAKHAINYNTTPDWDEEVLKLTNGLGVDCVIEVGGNKTLKRSLAAVKRAGSVDLIGVLGGMRDIPPPDIVMPCILKEVSIRGVWSGAAHWARMSRLISANAGGVTRPVIDKVFEFEQAKEALAYLELHWEGGY</sequence>
<dbReference type="SMART" id="SM00829">
    <property type="entry name" value="PKS_ER"/>
    <property type="match status" value="1"/>
</dbReference>
<dbReference type="InterPro" id="IPR011032">
    <property type="entry name" value="GroES-like_sf"/>
</dbReference>
<dbReference type="AlphaFoldDB" id="A0AAD7K690"/>
<comment type="caution">
    <text evidence="2">The sequence shown here is derived from an EMBL/GenBank/DDBJ whole genome shotgun (WGS) entry which is preliminary data.</text>
</comment>
<dbReference type="Pfam" id="PF00107">
    <property type="entry name" value="ADH_zinc_N"/>
    <property type="match status" value="1"/>
</dbReference>